<evidence type="ECO:0000256" key="1">
    <source>
        <dbReference type="SAM" id="MobiDB-lite"/>
    </source>
</evidence>
<reference evidence="4 5" key="1">
    <citation type="submission" date="2006-10" db="EMBL/GenBank/DDBJ databases">
        <title>Complete sequence of Syntrophobacter fumaroxidans MPOB.</title>
        <authorList>
            <consortium name="US DOE Joint Genome Institute"/>
            <person name="Copeland A."/>
            <person name="Lucas S."/>
            <person name="Lapidus A."/>
            <person name="Barry K."/>
            <person name="Detter J.C."/>
            <person name="Glavina del Rio T."/>
            <person name="Hammon N."/>
            <person name="Israni S."/>
            <person name="Pitluck S."/>
            <person name="Goltsman E.G."/>
            <person name="Martinez M."/>
            <person name="Schmutz J."/>
            <person name="Larimer F."/>
            <person name="Land M."/>
            <person name="Hauser L."/>
            <person name="Kyrpides N."/>
            <person name="Kim E."/>
            <person name="Boone D.R."/>
            <person name="Brockman F."/>
            <person name="Culley D."/>
            <person name="Ferry J."/>
            <person name="Gunsalus R."/>
            <person name="McInerney M.J."/>
            <person name="Morrison M."/>
            <person name="Plugge C."/>
            <person name="Rohlin L."/>
            <person name="Scholten J."/>
            <person name="Sieber J."/>
            <person name="Stams A.J.M."/>
            <person name="Worm P."/>
            <person name="Henstra A.M."/>
            <person name="Richardson P."/>
        </authorList>
    </citation>
    <scope>NUCLEOTIDE SEQUENCE [LARGE SCALE GENOMIC DNA]</scope>
    <source>
        <strain evidence="5">DSM 10017 / MPOB</strain>
    </source>
</reference>
<feature type="domain" description="Peptidoglycan binding" evidence="3">
    <location>
        <begin position="115"/>
        <end position="183"/>
    </location>
</feature>
<dbReference type="EMBL" id="CP000478">
    <property type="protein sequence ID" value="ABK17556.1"/>
    <property type="molecule type" value="Genomic_DNA"/>
</dbReference>
<dbReference type="InterPro" id="IPR008565">
    <property type="entry name" value="TtsA-like_GH18_dom"/>
</dbReference>
<dbReference type="STRING" id="335543.Sfum_1871"/>
<dbReference type="InParanoid" id="A0LJF4"/>
<proteinExistence type="predicted"/>
<keyword evidence="5" id="KW-1185">Reference proteome</keyword>
<dbReference type="Pfam" id="PF05838">
    <property type="entry name" value="Glyco_hydro_108"/>
    <property type="match status" value="1"/>
</dbReference>
<organism evidence="4 5">
    <name type="scientific">Syntrophobacter fumaroxidans (strain DSM 10017 / MPOB)</name>
    <dbReference type="NCBI Taxonomy" id="335543"/>
    <lineage>
        <taxon>Bacteria</taxon>
        <taxon>Pseudomonadati</taxon>
        <taxon>Thermodesulfobacteriota</taxon>
        <taxon>Syntrophobacteria</taxon>
        <taxon>Syntrophobacterales</taxon>
        <taxon>Syntrophobacteraceae</taxon>
        <taxon>Syntrophobacter</taxon>
    </lineage>
</organism>
<feature type="region of interest" description="Disordered" evidence="1">
    <location>
        <begin position="1"/>
        <end position="26"/>
    </location>
</feature>
<dbReference type="eggNOG" id="COG3926">
    <property type="taxonomic scope" value="Bacteria"/>
</dbReference>
<dbReference type="Proteomes" id="UP000001784">
    <property type="component" value="Chromosome"/>
</dbReference>
<dbReference type="HOGENOM" id="CLU_082693_1_1_7"/>
<evidence type="ECO:0000259" key="3">
    <source>
        <dbReference type="Pfam" id="PF09374"/>
    </source>
</evidence>
<dbReference type="KEGG" id="sfu:Sfum_1871"/>
<dbReference type="Pfam" id="PF09374">
    <property type="entry name" value="PG_binding_3"/>
    <property type="match status" value="1"/>
</dbReference>
<protein>
    <submittedName>
        <fullName evidence="4">Uncharacterized protein</fullName>
    </submittedName>
</protein>
<dbReference type="InterPro" id="IPR023346">
    <property type="entry name" value="Lysozyme-like_dom_sf"/>
</dbReference>
<evidence type="ECO:0000313" key="4">
    <source>
        <dbReference type="EMBL" id="ABK17556.1"/>
    </source>
</evidence>
<dbReference type="SUPFAM" id="SSF53955">
    <property type="entry name" value="Lysozyme-like"/>
    <property type="match status" value="1"/>
</dbReference>
<name>A0LJF4_SYNFM</name>
<sequence>MQATRNAPPAQPAPLAAAEPSIRDPNDGKFRFALERTLLHEGGYAHDPLDSGGETHFGISKRSYPALDIRNLTRADAEKIYFRDWWQQHRYGAISDTEIAAKVFDLAVNLGPSPAHRLLQAALCETLDGPVVVVDGRLGDATLAAVNGHPEPRYLLAALKLRAVARYLQIGKVRFLAGWIKRAIA</sequence>
<dbReference type="CAZy" id="GH108">
    <property type="family name" value="Glycoside Hydrolase Family 108"/>
</dbReference>
<dbReference type="RefSeq" id="WP_011698726.1">
    <property type="nucleotide sequence ID" value="NC_008554.1"/>
</dbReference>
<feature type="domain" description="TtsA-like Glycoside hydrolase family 108" evidence="2">
    <location>
        <begin position="35"/>
        <end position="111"/>
    </location>
</feature>
<dbReference type="InterPro" id="IPR018537">
    <property type="entry name" value="Peptidoglycan-bd_3"/>
</dbReference>
<evidence type="ECO:0000259" key="2">
    <source>
        <dbReference type="Pfam" id="PF05838"/>
    </source>
</evidence>
<gene>
    <name evidence="4" type="ordered locus">Sfum_1871</name>
</gene>
<dbReference type="CDD" id="cd13926">
    <property type="entry name" value="N-acetylmuramidase_GH108"/>
    <property type="match status" value="1"/>
</dbReference>
<dbReference type="Gene3D" id="1.20.141.10">
    <property type="entry name" value="Chitosanase, subunit A, domain 1"/>
    <property type="match status" value="1"/>
</dbReference>
<dbReference type="AlphaFoldDB" id="A0LJF4"/>
<accession>A0LJF4</accession>
<evidence type="ECO:0000313" key="5">
    <source>
        <dbReference type="Proteomes" id="UP000001784"/>
    </source>
</evidence>